<evidence type="ECO:0000256" key="2">
    <source>
        <dbReference type="ARBA" id="ARBA00005038"/>
    </source>
</evidence>
<dbReference type="EMBL" id="JAKMXF010000361">
    <property type="protein sequence ID" value="KAI6646166.1"/>
    <property type="molecule type" value="Genomic_DNA"/>
</dbReference>
<dbReference type="AlphaFoldDB" id="A0AAV7JBS5"/>
<keyword evidence="6" id="KW-0028">Amino-acid biosynthesis</keyword>
<dbReference type="GO" id="GO:0019343">
    <property type="term" value="P:cysteine biosynthetic process via cystathionine"/>
    <property type="evidence" value="ECO:0007669"/>
    <property type="project" value="TreeGrafter"/>
</dbReference>
<dbReference type="InterPro" id="IPR015424">
    <property type="entry name" value="PyrdxlP-dep_Trfase"/>
</dbReference>
<dbReference type="PANTHER" id="PTHR11808:SF15">
    <property type="entry name" value="CYSTATHIONINE GAMMA-LYASE"/>
    <property type="match status" value="1"/>
</dbReference>
<organism evidence="10 11">
    <name type="scientific">Oopsacas minuta</name>
    <dbReference type="NCBI Taxonomy" id="111878"/>
    <lineage>
        <taxon>Eukaryota</taxon>
        <taxon>Metazoa</taxon>
        <taxon>Porifera</taxon>
        <taxon>Hexactinellida</taxon>
        <taxon>Hexasterophora</taxon>
        <taxon>Lyssacinosida</taxon>
        <taxon>Leucopsacidae</taxon>
        <taxon>Oopsacas</taxon>
    </lineage>
</organism>
<keyword evidence="5 8" id="KW-0663">Pyridoxal phosphate</keyword>
<keyword evidence="6" id="KW-0198">Cysteine biosynthesis</keyword>
<reference evidence="10 11" key="1">
    <citation type="journal article" date="2023" name="BMC Biol.">
        <title>The compact genome of the sponge Oopsacas minuta (Hexactinellida) is lacking key metazoan core genes.</title>
        <authorList>
            <person name="Santini S."/>
            <person name="Schenkelaars Q."/>
            <person name="Jourda C."/>
            <person name="Duchesne M."/>
            <person name="Belahbib H."/>
            <person name="Rocher C."/>
            <person name="Selva M."/>
            <person name="Riesgo A."/>
            <person name="Vervoort M."/>
            <person name="Leys S.P."/>
            <person name="Kodjabachian L."/>
            <person name="Le Bivic A."/>
            <person name="Borchiellini C."/>
            <person name="Claverie J.M."/>
            <person name="Renard E."/>
        </authorList>
    </citation>
    <scope>NUCLEOTIDE SEQUENCE [LARGE SCALE GENOMIC DNA]</scope>
    <source>
        <strain evidence="10">SPO-2</strain>
    </source>
</reference>
<dbReference type="GO" id="GO:0019346">
    <property type="term" value="P:transsulfuration"/>
    <property type="evidence" value="ECO:0007669"/>
    <property type="project" value="InterPro"/>
</dbReference>
<dbReference type="CDD" id="cd00614">
    <property type="entry name" value="CGS_like"/>
    <property type="match status" value="1"/>
</dbReference>
<evidence type="ECO:0000313" key="11">
    <source>
        <dbReference type="Proteomes" id="UP001165289"/>
    </source>
</evidence>
<dbReference type="EC" id="4.4.1.1" evidence="4"/>
<evidence type="ECO:0000313" key="10">
    <source>
        <dbReference type="EMBL" id="KAI6646166.1"/>
    </source>
</evidence>
<feature type="modified residue" description="N6-(pyridoxal phosphate)lysine" evidence="8">
    <location>
        <position position="216"/>
    </location>
</feature>
<dbReference type="Gene3D" id="3.90.1150.10">
    <property type="entry name" value="Aspartate Aminotransferase, domain 1"/>
    <property type="match status" value="1"/>
</dbReference>
<comment type="cofactor">
    <cofactor evidence="1 9">
        <name>pyridoxal 5'-phosphate</name>
        <dbReference type="ChEBI" id="CHEBI:597326"/>
    </cofactor>
</comment>
<dbReference type="FunFam" id="3.40.640.10:FF:000009">
    <property type="entry name" value="Cystathionine gamma-synthase homolog"/>
    <property type="match status" value="1"/>
</dbReference>
<gene>
    <name evidence="10" type="ORF">LOD99_9439</name>
</gene>
<dbReference type="PIRSF" id="PIRSF001434">
    <property type="entry name" value="CGS"/>
    <property type="match status" value="1"/>
</dbReference>
<dbReference type="GO" id="GO:0030170">
    <property type="term" value="F:pyridoxal phosphate binding"/>
    <property type="evidence" value="ECO:0007669"/>
    <property type="project" value="InterPro"/>
</dbReference>
<dbReference type="Proteomes" id="UP001165289">
    <property type="component" value="Unassembled WGS sequence"/>
</dbReference>
<comment type="caution">
    <text evidence="10">The sequence shown here is derived from an EMBL/GenBank/DDBJ whole genome shotgun (WGS) entry which is preliminary data.</text>
</comment>
<evidence type="ECO:0000256" key="7">
    <source>
        <dbReference type="ARBA" id="ARBA00029853"/>
    </source>
</evidence>
<dbReference type="PANTHER" id="PTHR11808">
    <property type="entry name" value="TRANS-SULFURATION ENZYME FAMILY MEMBER"/>
    <property type="match status" value="1"/>
</dbReference>
<sequence>MSTKLPDKSTQGTEHIKHFGTNAIHAGYEPEQWKSKAIMPPIINSTIFKLDNPEFNEDEYIYTRMKNPTRDSLETCLAMLENANHAYVFSSGMSATSTAVSALVHAGDRVLATNAVYGGTYSYLCQYAKDYKICVEFVDVTNLDTFKAALTPETSLVWLECPTNPMLTIIDIAALARIAKSYPSNPVVVVDNTFMSSYFQQPLCLGADVTMQSLSKYMGGHSDVLMGCLVTNRHDLADKFKSIQMSVGSVSTPFDCYLMIRGLKTLHLRMREHQRNALAVANFLESHKEVDLVLYPGLPSHPQHELAKKQCYGFSGIVTFRLKGTIDTAKIFLKSLKVILSASSLGGCESVACIPSITTHAYFPVDVKLKLGITGNLVRLSIGLEEVSDLIQDLDVALTNAARS</sequence>
<dbReference type="Gene3D" id="3.40.640.10">
    <property type="entry name" value="Type I PLP-dependent aspartate aminotransferase-like (Major domain)"/>
    <property type="match status" value="1"/>
</dbReference>
<dbReference type="InterPro" id="IPR000277">
    <property type="entry name" value="Cys/Met-Metab_PyrdxlP-dep_enz"/>
</dbReference>
<evidence type="ECO:0000256" key="6">
    <source>
        <dbReference type="ARBA" id="ARBA00023192"/>
    </source>
</evidence>
<proteinExistence type="inferred from homology"/>
<dbReference type="InterPro" id="IPR015421">
    <property type="entry name" value="PyrdxlP-dep_Trfase_major"/>
</dbReference>
<dbReference type="Pfam" id="PF01053">
    <property type="entry name" value="Cys_Met_Meta_PP"/>
    <property type="match status" value="1"/>
</dbReference>
<dbReference type="GO" id="GO:0004123">
    <property type="term" value="F:cystathionine gamma-lyase activity"/>
    <property type="evidence" value="ECO:0007669"/>
    <property type="project" value="TreeGrafter"/>
</dbReference>
<dbReference type="SUPFAM" id="SSF53383">
    <property type="entry name" value="PLP-dependent transferases"/>
    <property type="match status" value="1"/>
</dbReference>
<evidence type="ECO:0000256" key="3">
    <source>
        <dbReference type="ARBA" id="ARBA00009077"/>
    </source>
</evidence>
<comment type="similarity">
    <text evidence="3 9">Belongs to the trans-sulfuration enzymes family.</text>
</comment>
<keyword evidence="11" id="KW-1185">Reference proteome</keyword>
<name>A0AAV7JBS5_9METZ</name>
<evidence type="ECO:0000256" key="4">
    <source>
        <dbReference type="ARBA" id="ARBA00012085"/>
    </source>
</evidence>
<evidence type="ECO:0000256" key="8">
    <source>
        <dbReference type="PIRSR" id="PIRSR001434-2"/>
    </source>
</evidence>
<evidence type="ECO:0000256" key="5">
    <source>
        <dbReference type="ARBA" id="ARBA00022898"/>
    </source>
</evidence>
<dbReference type="InterPro" id="IPR015422">
    <property type="entry name" value="PyrdxlP-dep_Trfase_small"/>
</dbReference>
<evidence type="ECO:0000256" key="9">
    <source>
        <dbReference type="RuleBase" id="RU362118"/>
    </source>
</evidence>
<dbReference type="GO" id="GO:0005737">
    <property type="term" value="C:cytoplasm"/>
    <property type="evidence" value="ECO:0007669"/>
    <property type="project" value="TreeGrafter"/>
</dbReference>
<comment type="pathway">
    <text evidence="2">Amino-acid biosynthesis; L-cysteine biosynthesis; L-cysteine from L-homocysteine and L-serine: step 2/2.</text>
</comment>
<protein>
    <recommendedName>
        <fullName evidence="4">cystathionine gamma-lyase</fullName>
        <ecNumber evidence="4">4.4.1.1</ecNumber>
    </recommendedName>
    <alternativeName>
        <fullName evidence="7">Gamma-cystathionase</fullName>
    </alternativeName>
</protein>
<evidence type="ECO:0000256" key="1">
    <source>
        <dbReference type="ARBA" id="ARBA00001933"/>
    </source>
</evidence>
<accession>A0AAV7JBS5</accession>